<sequence length="50" mass="5020">CSRSTCSRQVTTPSTTSFPLPPKSFPPPGANARGGCGTSGIARVTSRPAA</sequence>
<accession>A0A6J4VIN6</accession>
<organism evidence="2">
    <name type="scientific">uncultured Thermomicrobiales bacterium</name>
    <dbReference type="NCBI Taxonomy" id="1645740"/>
    <lineage>
        <taxon>Bacteria</taxon>
        <taxon>Pseudomonadati</taxon>
        <taxon>Thermomicrobiota</taxon>
        <taxon>Thermomicrobia</taxon>
        <taxon>Thermomicrobiales</taxon>
        <taxon>environmental samples</taxon>
    </lineage>
</organism>
<feature type="non-terminal residue" evidence="2">
    <location>
        <position position="50"/>
    </location>
</feature>
<gene>
    <name evidence="2" type="ORF">AVDCRST_MAG19-3896</name>
</gene>
<evidence type="ECO:0000313" key="2">
    <source>
        <dbReference type="EMBL" id="CAA9580513.1"/>
    </source>
</evidence>
<dbReference type="AlphaFoldDB" id="A0A6J4VIN6"/>
<dbReference type="EMBL" id="CADCWL010000217">
    <property type="protein sequence ID" value="CAA9580513.1"/>
    <property type="molecule type" value="Genomic_DNA"/>
</dbReference>
<proteinExistence type="predicted"/>
<reference evidence="2" key="1">
    <citation type="submission" date="2020-02" db="EMBL/GenBank/DDBJ databases">
        <authorList>
            <person name="Meier V. D."/>
        </authorList>
    </citation>
    <scope>NUCLEOTIDE SEQUENCE</scope>
    <source>
        <strain evidence="2">AVDCRST_MAG19</strain>
    </source>
</reference>
<name>A0A6J4VIN6_9BACT</name>
<protein>
    <submittedName>
        <fullName evidence="2">Uncharacterized protein</fullName>
    </submittedName>
</protein>
<feature type="region of interest" description="Disordered" evidence="1">
    <location>
        <begin position="1"/>
        <end position="50"/>
    </location>
</feature>
<feature type="non-terminal residue" evidence="2">
    <location>
        <position position="1"/>
    </location>
</feature>
<feature type="compositionally biased region" description="Polar residues" evidence="1">
    <location>
        <begin position="1"/>
        <end position="10"/>
    </location>
</feature>
<evidence type="ECO:0000256" key="1">
    <source>
        <dbReference type="SAM" id="MobiDB-lite"/>
    </source>
</evidence>
<feature type="compositionally biased region" description="Pro residues" evidence="1">
    <location>
        <begin position="19"/>
        <end position="29"/>
    </location>
</feature>